<dbReference type="HOGENOM" id="CLU_953957_0_0_1"/>
<sequence length="292" mass="31266">MAAPPKAVASPAVRLLLKPATTTTNTTVAAAVQTTQTAPKPKKKKPLIVNRPPAVKPKNRKPIGCSSVGGKKLMKNADCFPIPLAFLYRDPRPTMGRRLAAAGGGNGVGGVSGISGGAAGGGGGVGDHWEETDGDGLPIKETAEQLREKKTLYAANMAQAQAFQNNYRFQDAQSALTKVNLIHSILTIYGRRCVKLSRGPGPCKGRDTGKYLHSLVANALMGRLALAAPFVVMQQRKANLTPSVGYITRQLEEGVENKRLTPNALHLWWTNQLDVSDMKALRTRTEPRQSNI</sequence>
<accession>E9HI54</accession>
<evidence type="ECO:0000313" key="2">
    <source>
        <dbReference type="EMBL" id="EFX68600.1"/>
    </source>
</evidence>
<dbReference type="InParanoid" id="E9HI54"/>
<evidence type="ECO:0000256" key="1">
    <source>
        <dbReference type="SAM" id="MobiDB-lite"/>
    </source>
</evidence>
<dbReference type="EMBL" id="GL732652">
    <property type="protein sequence ID" value="EFX68600.1"/>
    <property type="molecule type" value="Genomic_DNA"/>
</dbReference>
<name>E9HI54_DAPPU</name>
<evidence type="ECO:0000313" key="3">
    <source>
        <dbReference type="Proteomes" id="UP000000305"/>
    </source>
</evidence>
<reference evidence="2 3" key="1">
    <citation type="journal article" date="2011" name="Science">
        <title>The ecoresponsive genome of Daphnia pulex.</title>
        <authorList>
            <person name="Colbourne J.K."/>
            <person name="Pfrender M.E."/>
            <person name="Gilbert D."/>
            <person name="Thomas W.K."/>
            <person name="Tucker A."/>
            <person name="Oakley T.H."/>
            <person name="Tokishita S."/>
            <person name="Aerts A."/>
            <person name="Arnold G.J."/>
            <person name="Basu M.K."/>
            <person name="Bauer D.J."/>
            <person name="Caceres C.E."/>
            <person name="Carmel L."/>
            <person name="Casola C."/>
            <person name="Choi J.H."/>
            <person name="Detter J.C."/>
            <person name="Dong Q."/>
            <person name="Dusheyko S."/>
            <person name="Eads B.D."/>
            <person name="Frohlich T."/>
            <person name="Geiler-Samerotte K.A."/>
            <person name="Gerlach D."/>
            <person name="Hatcher P."/>
            <person name="Jogdeo S."/>
            <person name="Krijgsveld J."/>
            <person name="Kriventseva E.V."/>
            <person name="Kultz D."/>
            <person name="Laforsch C."/>
            <person name="Lindquist E."/>
            <person name="Lopez J."/>
            <person name="Manak J.R."/>
            <person name="Muller J."/>
            <person name="Pangilinan J."/>
            <person name="Patwardhan R.P."/>
            <person name="Pitluck S."/>
            <person name="Pritham E.J."/>
            <person name="Rechtsteiner A."/>
            <person name="Rho M."/>
            <person name="Rogozin I.B."/>
            <person name="Sakarya O."/>
            <person name="Salamov A."/>
            <person name="Schaack S."/>
            <person name="Shapiro H."/>
            <person name="Shiga Y."/>
            <person name="Skalitzky C."/>
            <person name="Smith Z."/>
            <person name="Souvorov A."/>
            <person name="Sung W."/>
            <person name="Tang Z."/>
            <person name="Tsuchiya D."/>
            <person name="Tu H."/>
            <person name="Vos H."/>
            <person name="Wang M."/>
            <person name="Wolf Y.I."/>
            <person name="Yamagata H."/>
            <person name="Yamada T."/>
            <person name="Ye Y."/>
            <person name="Shaw J.R."/>
            <person name="Andrews J."/>
            <person name="Crease T.J."/>
            <person name="Tang H."/>
            <person name="Lucas S.M."/>
            <person name="Robertson H.M."/>
            <person name="Bork P."/>
            <person name="Koonin E.V."/>
            <person name="Zdobnov E.M."/>
            <person name="Grigoriev I.V."/>
            <person name="Lynch M."/>
            <person name="Boore J.L."/>
        </authorList>
    </citation>
    <scope>NUCLEOTIDE SEQUENCE [LARGE SCALE GENOMIC DNA]</scope>
</reference>
<feature type="compositionally biased region" description="Low complexity" evidence="1">
    <location>
        <begin position="29"/>
        <end position="39"/>
    </location>
</feature>
<feature type="region of interest" description="Disordered" evidence="1">
    <location>
        <begin position="29"/>
        <end position="67"/>
    </location>
</feature>
<keyword evidence="3" id="KW-1185">Reference proteome</keyword>
<organism evidence="2 3">
    <name type="scientific">Daphnia pulex</name>
    <name type="common">Water flea</name>
    <dbReference type="NCBI Taxonomy" id="6669"/>
    <lineage>
        <taxon>Eukaryota</taxon>
        <taxon>Metazoa</taxon>
        <taxon>Ecdysozoa</taxon>
        <taxon>Arthropoda</taxon>
        <taxon>Crustacea</taxon>
        <taxon>Branchiopoda</taxon>
        <taxon>Diplostraca</taxon>
        <taxon>Cladocera</taxon>
        <taxon>Anomopoda</taxon>
        <taxon>Daphniidae</taxon>
        <taxon>Daphnia</taxon>
    </lineage>
</organism>
<proteinExistence type="predicted"/>
<gene>
    <name evidence="2" type="ORF">DAPPUDRAFT_259928</name>
</gene>
<dbReference type="AlphaFoldDB" id="E9HI54"/>
<protein>
    <submittedName>
        <fullName evidence="2">Uncharacterized protein</fullName>
    </submittedName>
</protein>
<dbReference type="Proteomes" id="UP000000305">
    <property type="component" value="Unassembled WGS sequence"/>
</dbReference>
<dbReference type="KEGG" id="dpx:DAPPUDRAFT_259928"/>